<feature type="non-terminal residue" evidence="1">
    <location>
        <position position="1"/>
    </location>
</feature>
<accession>A0A554V9X8</accession>
<organism evidence="1 2">
    <name type="scientific">Aquimarina algiphila</name>
    <dbReference type="NCBI Taxonomy" id="2047982"/>
    <lineage>
        <taxon>Bacteria</taxon>
        <taxon>Pseudomonadati</taxon>
        <taxon>Bacteroidota</taxon>
        <taxon>Flavobacteriia</taxon>
        <taxon>Flavobacteriales</taxon>
        <taxon>Flavobacteriaceae</taxon>
        <taxon>Aquimarina</taxon>
    </lineage>
</organism>
<gene>
    <name evidence="1" type="ORF">FOF46_30955</name>
</gene>
<evidence type="ECO:0000313" key="1">
    <source>
        <dbReference type="EMBL" id="TSE02361.1"/>
    </source>
</evidence>
<keyword evidence="2" id="KW-1185">Reference proteome</keyword>
<proteinExistence type="predicted"/>
<comment type="caution">
    <text evidence="1">The sequence shown here is derived from an EMBL/GenBank/DDBJ whole genome shotgun (WGS) entry which is preliminary data.</text>
</comment>
<dbReference type="AlphaFoldDB" id="A0A554V9X8"/>
<reference evidence="1 2" key="1">
    <citation type="submission" date="2019-07" db="EMBL/GenBank/DDBJ databases">
        <title>The draft genome sequence of Aquimarina algiphila M91.</title>
        <authorList>
            <person name="Meng X."/>
        </authorList>
    </citation>
    <scope>NUCLEOTIDE SEQUENCE [LARGE SCALE GENOMIC DNA]</scope>
    <source>
        <strain evidence="1 2">M91</strain>
    </source>
</reference>
<sequence length="28" mass="3210">DIKDLMEKGILKQEESGGRSTNYELIEL</sequence>
<dbReference type="EMBL" id="VLNR01000175">
    <property type="protein sequence ID" value="TSE02361.1"/>
    <property type="molecule type" value="Genomic_DNA"/>
</dbReference>
<name>A0A554V9X8_9FLAO</name>
<dbReference type="Proteomes" id="UP000318833">
    <property type="component" value="Unassembled WGS sequence"/>
</dbReference>
<evidence type="ECO:0000313" key="2">
    <source>
        <dbReference type="Proteomes" id="UP000318833"/>
    </source>
</evidence>
<protein>
    <submittedName>
        <fullName evidence="1">Fic family protein</fullName>
    </submittedName>
</protein>